<sequence>MQIGEISRHIPQINVPLDNAVGVSATILHEFLHIASPNVRDQSYVPTPEEVAKYGPAPNKEYAAYEWASCVRLALTKGGSVAANNADTLMLLAVGKHSLGFPVGVLYLGPDFETETGTIFTLEREDRNFCMGLLTQETAPLDASMLAMVRGSVGKYGLFFALKSTSLDQ</sequence>
<protein>
    <submittedName>
        <fullName evidence="1">Uncharacterized protein</fullName>
    </submittedName>
</protein>
<dbReference type="Proteomes" id="UP001276659">
    <property type="component" value="Unassembled WGS sequence"/>
</dbReference>
<dbReference type="AlphaFoldDB" id="A0AAD9ZHH7"/>
<reference evidence="1" key="1">
    <citation type="submission" date="2022-11" db="EMBL/GenBank/DDBJ databases">
        <title>Chromosomal genome sequence assembly and mating type (MAT) locus characterization of the leprose asexual lichenized fungus Lepraria neglecta (Nyl.) Erichsen.</title>
        <authorList>
            <person name="Allen J.L."/>
            <person name="Pfeffer B."/>
        </authorList>
    </citation>
    <scope>NUCLEOTIDE SEQUENCE</scope>
    <source>
        <strain evidence="1">Allen 5258</strain>
    </source>
</reference>
<evidence type="ECO:0000313" key="2">
    <source>
        <dbReference type="Proteomes" id="UP001276659"/>
    </source>
</evidence>
<keyword evidence="2" id="KW-1185">Reference proteome</keyword>
<proteinExistence type="predicted"/>
<dbReference type="EMBL" id="JASNWA010000004">
    <property type="protein sequence ID" value="KAK3176724.1"/>
    <property type="molecule type" value="Genomic_DNA"/>
</dbReference>
<gene>
    <name evidence="1" type="ORF">OEA41_008049</name>
</gene>
<name>A0AAD9ZHH7_9LECA</name>
<evidence type="ECO:0000313" key="1">
    <source>
        <dbReference type="EMBL" id="KAK3176724.1"/>
    </source>
</evidence>
<organism evidence="1 2">
    <name type="scientific">Lepraria neglecta</name>
    <dbReference type="NCBI Taxonomy" id="209136"/>
    <lineage>
        <taxon>Eukaryota</taxon>
        <taxon>Fungi</taxon>
        <taxon>Dikarya</taxon>
        <taxon>Ascomycota</taxon>
        <taxon>Pezizomycotina</taxon>
        <taxon>Lecanoromycetes</taxon>
        <taxon>OSLEUM clade</taxon>
        <taxon>Lecanoromycetidae</taxon>
        <taxon>Lecanorales</taxon>
        <taxon>Lecanorineae</taxon>
        <taxon>Stereocaulaceae</taxon>
        <taxon>Lepraria</taxon>
    </lineage>
</organism>
<accession>A0AAD9ZHH7</accession>
<comment type="caution">
    <text evidence="1">The sequence shown here is derived from an EMBL/GenBank/DDBJ whole genome shotgun (WGS) entry which is preliminary data.</text>
</comment>